<dbReference type="Pfam" id="PF15073">
    <property type="entry name" value="SPATA48"/>
    <property type="match status" value="1"/>
</dbReference>
<evidence type="ECO:0000313" key="2">
    <source>
        <dbReference type="Proteomes" id="UP000694392"/>
    </source>
</evidence>
<organism evidence="1 2">
    <name type="scientific">Sphenodon punctatus</name>
    <name type="common">Tuatara</name>
    <name type="synonym">Hatteria punctata</name>
    <dbReference type="NCBI Taxonomy" id="8508"/>
    <lineage>
        <taxon>Eukaryota</taxon>
        <taxon>Metazoa</taxon>
        <taxon>Chordata</taxon>
        <taxon>Craniata</taxon>
        <taxon>Vertebrata</taxon>
        <taxon>Euteleostomi</taxon>
        <taxon>Lepidosauria</taxon>
        <taxon>Sphenodontia</taxon>
        <taxon>Sphenodontidae</taxon>
        <taxon>Sphenodon</taxon>
    </lineage>
</organism>
<dbReference type="OMA" id="NRRWNSR"/>
<sequence length="352" mass="40245">MVSQVAERHINAFRCPSPLIEPRHKMDRQQYHALLKRMYMPFVRGPEDRHYFASFQDKDSNSFLKFNPYNPPVGKDYPLFPHRDNVPLGDPCSGFMSAGGDANLQPICGRTIPSLVDFSDVKPQQRIPSEDKNEHTTHRRHTMLLEELNQDRRWNSRAVPDASIRARLGGWTSPVKVTPAPPKTKDSLLTHRFAFELDPNLKVMCYEDVSWDSILLPKVEPPDSTAEKMADPVSQCFTIKRYEPRPEISQIVGGLWDRFQTRPFTSPHRPINFSPNIPGYTGKVHWTATHPANSNLPPTSPSIIARTCIRGKILIIYGNPPRFNHQGPLSRTLTPVEPQNSFNKVERERIKV</sequence>
<proteinExistence type="predicted"/>
<dbReference type="PANTHER" id="PTHR34759:SF1">
    <property type="entry name" value="SPERMATOGENESIS-ASSOCIATED PROTEIN 48"/>
    <property type="match status" value="1"/>
</dbReference>
<accession>A0A8D0HJ43</accession>
<evidence type="ECO:0000313" key="1">
    <source>
        <dbReference type="Ensembl" id="ENSSPUP00000021209.1"/>
    </source>
</evidence>
<reference evidence="1" key="2">
    <citation type="submission" date="2025-09" db="UniProtKB">
        <authorList>
            <consortium name="Ensembl"/>
        </authorList>
    </citation>
    <scope>IDENTIFICATION</scope>
</reference>
<dbReference type="InterPro" id="IPR027867">
    <property type="entry name" value="SPATA48"/>
</dbReference>
<dbReference type="GeneTree" id="ENSGT00940000162844"/>
<dbReference type="AlphaFoldDB" id="A0A8D0HJ43"/>
<reference evidence="1" key="1">
    <citation type="submission" date="2025-08" db="UniProtKB">
        <authorList>
            <consortium name="Ensembl"/>
        </authorList>
    </citation>
    <scope>IDENTIFICATION</scope>
</reference>
<gene>
    <name evidence="1" type="primary">SPMIP7</name>
</gene>
<dbReference type="PANTHER" id="PTHR34759">
    <property type="entry name" value="SPERMATOGENESIS-ASSOCIATED PROTEIN 48"/>
    <property type="match status" value="1"/>
</dbReference>
<dbReference type="Proteomes" id="UP000694392">
    <property type="component" value="Unplaced"/>
</dbReference>
<dbReference type="Ensembl" id="ENSSPUT00000022617.1">
    <property type="protein sequence ID" value="ENSSPUP00000021209.1"/>
    <property type="gene ID" value="ENSSPUG00000016316.1"/>
</dbReference>
<keyword evidence="2" id="KW-1185">Reference proteome</keyword>
<protein>
    <submittedName>
        <fullName evidence="1">Sperm microtubule inner protein 7</fullName>
    </submittedName>
</protein>
<name>A0A8D0HJ43_SPHPU</name>